<evidence type="ECO:0000313" key="1">
    <source>
        <dbReference type="EMBL" id="JAH15981.1"/>
    </source>
</evidence>
<reference evidence="1" key="2">
    <citation type="journal article" date="2015" name="Fish Shellfish Immunol.">
        <title>Early steps in the European eel (Anguilla anguilla)-Vibrio vulnificus interaction in the gills: Role of the RtxA13 toxin.</title>
        <authorList>
            <person name="Callol A."/>
            <person name="Pajuelo D."/>
            <person name="Ebbesson L."/>
            <person name="Teles M."/>
            <person name="MacKenzie S."/>
            <person name="Amaro C."/>
        </authorList>
    </citation>
    <scope>NUCLEOTIDE SEQUENCE</scope>
</reference>
<reference evidence="1" key="1">
    <citation type="submission" date="2014-11" db="EMBL/GenBank/DDBJ databases">
        <authorList>
            <person name="Amaro Gonzalez C."/>
        </authorList>
    </citation>
    <scope>NUCLEOTIDE SEQUENCE</scope>
</reference>
<accession>A0A0E9QGH8</accession>
<name>A0A0E9QGH8_ANGAN</name>
<sequence>MLFPFYSLVAGALNEKSQDAKKTLCFKNHTCYIYEDCRLHPCEQVNWQKNLYNLSNQFEFRKNCS</sequence>
<protein>
    <submittedName>
        <fullName evidence="1">Uncharacterized protein</fullName>
    </submittedName>
</protein>
<proteinExistence type="predicted"/>
<organism evidence="1">
    <name type="scientific">Anguilla anguilla</name>
    <name type="common">European freshwater eel</name>
    <name type="synonym">Muraena anguilla</name>
    <dbReference type="NCBI Taxonomy" id="7936"/>
    <lineage>
        <taxon>Eukaryota</taxon>
        <taxon>Metazoa</taxon>
        <taxon>Chordata</taxon>
        <taxon>Craniata</taxon>
        <taxon>Vertebrata</taxon>
        <taxon>Euteleostomi</taxon>
        <taxon>Actinopterygii</taxon>
        <taxon>Neopterygii</taxon>
        <taxon>Teleostei</taxon>
        <taxon>Anguilliformes</taxon>
        <taxon>Anguillidae</taxon>
        <taxon>Anguilla</taxon>
    </lineage>
</organism>
<dbReference type="EMBL" id="GBXM01092596">
    <property type="protein sequence ID" value="JAH15981.1"/>
    <property type="molecule type" value="Transcribed_RNA"/>
</dbReference>
<dbReference type="AlphaFoldDB" id="A0A0E9QGH8"/>